<sequence length="97" mass="10016">MRQPALPLVILTALFAMLWSATDSSSQTSFSSRSSSHAQLQAQLDGAALDPEVAVEAVDDTGEEGMPCITDAALGLGGHGGHSAHTGHTAHGERLHK</sequence>
<comment type="caution">
    <text evidence="3">The sequence shown here is derived from an EMBL/GenBank/DDBJ whole genome shotgun (WGS) entry which is preliminary data.</text>
</comment>
<dbReference type="Proteomes" id="UP001219518">
    <property type="component" value="Unassembled WGS sequence"/>
</dbReference>
<evidence type="ECO:0000256" key="2">
    <source>
        <dbReference type="SAM" id="SignalP"/>
    </source>
</evidence>
<feature type="signal peptide" evidence="2">
    <location>
        <begin position="1"/>
        <end position="24"/>
    </location>
</feature>
<reference evidence="3" key="2">
    <citation type="journal article" date="2023" name="BMC Genomics">
        <title>Pest status, molecular evolution, and epigenetic factors derived from the genome assembly of Frankliniella fusca, a thysanopteran phytovirus vector.</title>
        <authorList>
            <person name="Catto M.A."/>
            <person name="Labadie P.E."/>
            <person name="Jacobson A.L."/>
            <person name="Kennedy G.G."/>
            <person name="Srinivasan R."/>
            <person name="Hunt B.G."/>
        </authorList>
    </citation>
    <scope>NUCLEOTIDE SEQUENCE</scope>
    <source>
        <strain evidence="3">PL_HMW_Pooled</strain>
    </source>
</reference>
<proteinExistence type="predicted"/>
<gene>
    <name evidence="3" type="ORF">KUF71_019234</name>
</gene>
<evidence type="ECO:0000256" key="1">
    <source>
        <dbReference type="SAM" id="MobiDB-lite"/>
    </source>
</evidence>
<keyword evidence="2" id="KW-0732">Signal</keyword>
<name>A0AAE1GU65_9NEOP</name>
<dbReference type="EMBL" id="JAHWGI010000083">
    <property type="protein sequence ID" value="KAK3908978.1"/>
    <property type="molecule type" value="Genomic_DNA"/>
</dbReference>
<evidence type="ECO:0000313" key="4">
    <source>
        <dbReference type="Proteomes" id="UP001219518"/>
    </source>
</evidence>
<organism evidence="3 4">
    <name type="scientific">Frankliniella fusca</name>
    <dbReference type="NCBI Taxonomy" id="407009"/>
    <lineage>
        <taxon>Eukaryota</taxon>
        <taxon>Metazoa</taxon>
        <taxon>Ecdysozoa</taxon>
        <taxon>Arthropoda</taxon>
        <taxon>Hexapoda</taxon>
        <taxon>Insecta</taxon>
        <taxon>Pterygota</taxon>
        <taxon>Neoptera</taxon>
        <taxon>Paraneoptera</taxon>
        <taxon>Thysanoptera</taxon>
        <taxon>Terebrantia</taxon>
        <taxon>Thripoidea</taxon>
        <taxon>Thripidae</taxon>
        <taxon>Frankliniella</taxon>
    </lineage>
</organism>
<evidence type="ECO:0000313" key="3">
    <source>
        <dbReference type="EMBL" id="KAK3908978.1"/>
    </source>
</evidence>
<accession>A0AAE1GU65</accession>
<protein>
    <submittedName>
        <fullName evidence="3">HERV-H LTR-associating protein 2</fullName>
    </submittedName>
</protein>
<feature type="region of interest" description="Disordered" evidence="1">
    <location>
        <begin position="70"/>
        <end position="97"/>
    </location>
</feature>
<feature type="chain" id="PRO_5042194785" evidence="2">
    <location>
        <begin position="25"/>
        <end position="97"/>
    </location>
</feature>
<dbReference type="AlphaFoldDB" id="A0AAE1GU65"/>
<keyword evidence="4" id="KW-1185">Reference proteome</keyword>
<feature type="non-terminal residue" evidence="3">
    <location>
        <position position="1"/>
    </location>
</feature>
<reference evidence="3" key="1">
    <citation type="submission" date="2021-07" db="EMBL/GenBank/DDBJ databases">
        <authorList>
            <person name="Catto M.A."/>
            <person name="Jacobson A."/>
            <person name="Kennedy G."/>
            <person name="Labadie P."/>
            <person name="Hunt B.G."/>
            <person name="Srinivasan R."/>
        </authorList>
    </citation>
    <scope>NUCLEOTIDE SEQUENCE</scope>
    <source>
        <strain evidence="3">PL_HMW_Pooled</strain>
        <tissue evidence="3">Head</tissue>
    </source>
</reference>
<feature type="region of interest" description="Disordered" evidence="1">
    <location>
        <begin position="25"/>
        <end position="44"/>
    </location>
</feature>